<dbReference type="GO" id="GO:0016740">
    <property type="term" value="F:transferase activity"/>
    <property type="evidence" value="ECO:0007669"/>
    <property type="project" value="UniProtKB-KW"/>
</dbReference>
<comment type="caution">
    <text evidence="2">The sequence shown here is derived from an EMBL/GenBank/DDBJ whole genome shotgun (WGS) entry which is preliminary data.</text>
</comment>
<dbReference type="RefSeq" id="WP_015432272.1">
    <property type="nucleotide sequence ID" value="NZ_CP146202.1"/>
</dbReference>
<evidence type="ECO:0000313" key="3">
    <source>
        <dbReference type="Proteomes" id="UP000276010"/>
    </source>
</evidence>
<dbReference type="InterPro" id="IPR041633">
    <property type="entry name" value="Polbeta"/>
</dbReference>
<evidence type="ECO:0000259" key="1">
    <source>
        <dbReference type="Pfam" id="PF18765"/>
    </source>
</evidence>
<dbReference type="CDD" id="cd05403">
    <property type="entry name" value="NT_KNTase_like"/>
    <property type="match status" value="1"/>
</dbReference>
<dbReference type="STRING" id="1263831.F543_15090"/>
<keyword evidence="2" id="KW-0808">Transferase</keyword>
<dbReference type="SUPFAM" id="SSF81301">
    <property type="entry name" value="Nucleotidyltransferase"/>
    <property type="match status" value="1"/>
</dbReference>
<dbReference type="Gene3D" id="3.30.460.10">
    <property type="entry name" value="Beta Polymerase, domain 2"/>
    <property type="match status" value="1"/>
</dbReference>
<sequence>MPQLQISEQELKIVQDILTEHLPNTPVWAFGSRVKGNNGRYSDLDLALMTETPLDFVQLAKIEQAFSDSDLVWKVDLLDWAATSESFKKIVAENYVVIQ</sequence>
<dbReference type="EMBL" id="RRUC01000045">
    <property type="protein sequence ID" value="RRN00994.1"/>
    <property type="molecule type" value="Genomic_DNA"/>
</dbReference>
<organism evidence="2 3">
    <name type="scientific">Bibersteinia trehalosi</name>
    <name type="common">Pasteurella trehalosi</name>
    <dbReference type="NCBI Taxonomy" id="47735"/>
    <lineage>
        <taxon>Bacteria</taxon>
        <taxon>Pseudomonadati</taxon>
        <taxon>Pseudomonadota</taxon>
        <taxon>Gammaproteobacteria</taxon>
        <taxon>Pasteurellales</taxon>
        <taxon>Pasteurellaceae</taxon>
        <taxon>Bibersteinia</taxon>
    </lineage>
</organism>
<dbReference type="Proteomes" id="UP000276010">
    <property type="component" value="Unassembled WGS sequence"/>
</dbReference>
<dbReference type="Pfam" id="PF18765">
    <property type="entry name" value="Polbeta"/>
    <property type="match status" value="1"/>
</dbReference>
<accession>A0A426FFC3</accession>
<gene>
    <name evidence="2" type="ORF">EIM44_10070</name>
</gene>
<feature type="domain" description="Polymerase beta nucleotidyltransferase" evidence="1">
    <location>
        <begin position="17"/>
        <end position="96"/>
    </location>
</feature>
<name>A0A426FFC3_BIBTR</name>
<proteinExistence type="predicted"/>
<protein>
    <submittedName>
        <fullName evidence="2">Nucleotidyltransferase domain-containing protein</fullName>
    </submittedName>
</protein>
<dbReference type="AlphaFoldDB" id="A0A426FFC3"/>
<evidence type="ECO:0000313" key="2">
    <source>
        <dbReference type="EMBL" id="RRN00994.1"/>
    </source>
</evidence>
<dbReference type="InterPro" id="IPR043519">
    <property type="entry name" value="NT_sf"/>
</dbReference>
<reference evidence="2 3" key="1">
    <citation type="submission" date="2018-11" db="EMBL/GenBank/DDBJ databases">
        <title>Whole genome sequence of Bibersteinia trehalosi strain OADDL-BT1 an multidrug resistant pathogen isolate.</title>
        <authorList>
            <person name="Couger M."/>
            <person name="Ramachandran A."/>
        </authorList>
    </citation>
    <scope>NUCLEOTIDE SEQUENCE [LARGE SCALE GENOMIC DNA]</scope>
    <source>
        <strain evidence="2 3">OADDL-BT1</strain>
    </source>
</reference>